<feature type="chain" id="PRO_5002022729" description="Lipoprotein YerB" evidence="1">
    <location>
        <begin position="24"/>
        <end position="350"/>
    </location>
</feature>
<evidence type="ECO:0008006" key="6">
    <source>
        <dbReference type="Google" id="ProtNLM"/>
    </source>
</evidence>
<dbReference type="Pfam" id="PF17479">
    <property type="entry name" value="DUF3048_C"/>
    <property type="match status" value="1"/>
</dbReference>
<dbReference type="eggNOG" id="COG1470">
    <property type="taxonomic scope" value="Bacteria"/>
</dbReference>
<evidence type="ECO:0000259" key="2">
    <source>
        <dbReference type="Pfam" id="PF11258"/>
    </source>
</evidence>
<evidence type="ECO:0000259" key="3">
    <source>
        <dbReference type="Pfam" id="PF17479"/>
    </source>
</evidence>
<dbReference type="AlphaFoldDB" id="A0A0A5GAM8"/>
<sequence length="350" mass="38816">MKYKWLGVATLLLSLTMTGCVQGEAEGQTIEKAPAQEEKPQQKEITVDDEATETTATFPLTGLPAEGDLNRRAVAVMVNNHSYARPQTGLLEADIVYEVLAEGDITRLVAIYHSQQPAKVGPVRSAREYYVDLANGHDALYLYHGAATFIENQMSGWINNLNGSYYDNDGKLFTRDQSRKAPHNSYLLFDSVLDVAQNKGYTVDTAPTSLPFSEEGVQGERASTVEIVYAETPEERVTYQYNEAEGHYIRFNDGEPTVDRETTEPVTLDNVFIVATAHKVIDNKGRRAVDLTSGGSGYLLQQGSIQAVEWKNNDGRLLPYKDGKPVGFIPGQTWVNIVPERNFPQSITME</sequence>
<dbReference type="Pfam" id="PF11258">
    <property type="entry name" value="DUF3048"/>
    <property type="match status" value="1"/>
</dbReference>
<reference evidence="4 5" key="1">
    <citation type="submission" date="2013-08" db="EMBL/GenBank/DDBJ databases">
        <authorList>
            <person name="Huang J."/>
            <person name="Wang G."/>
        </authorList>
    </citation>
    <scope>NUCLEOTIDE SEQUENCE [LARGE SCALE GENOMIC DNA]</scope>
    <source>
        <strain evidence="4 5">JSM 076056</strain>
    </source>
</reference>
<accession>A0A0A5GAM8</accession>
<proteinExistence type="predicted"/>
<gene>
    <name evidence="4" type="ORF">N781_08275</name>
</gene>
<evidence type="ECO:0000313" key="4">
    <source>
        <dbReference type="EMBL" id="KGX90231.1"/>
    </source>
</evidence>
<feature type="signal peptide" evidence="1">
    <location>
        <begin position="1"/>
        <end position="23"/>
    </location>
</feature>
<dbReference type="Gene3D" id="3.50.90.10">
    <property type="entry name" value="YerB-like"/>
    <property type="match status" value="1"/>
</dbReference>
<protein>
    <recommendedName>
        <fullName evidence="6">Lipoprotein YerB</fullName>
    </recommendedName>
</protein>
<keyword evidence="1" id="KW-0732">Signal</keyword>
<evidence type="ECO:0000313" key="5">
    <source>
        <dbReference type="Proteomes" id="UP000030528"/>
    </source>
</evidence>
<dbReference type="STRING" id="1385510.GCA_000425205_03382"/>
<dbReference type="PROSITE" id="PS51257">
    <property type="entry name" value="PROKAR_LIPOPROTEIN"/>
    <property type="match status" value="1"/>
</dbReference>
<organism evidence="4 5">
    <name type="scientific">Pontibacillus halophilus JSM 076056 = DSM 19796</name>
    <dbReference type="NCBI Taxonomy" id="1385510"/>
    <lineage>
        <taxon>Bacteria</taxon>
        <taxon>Bacillati</taxon>
        <taxon>Bacillota</taxon>
        <taxon>Bacilli</taxon>
        <taxon>Bacillales</taxon>
        <taxon>Bacillaceae</taxon>
        <taxon>Pontibacillus</taxon>
    </lineage>
</organism>
<dbReference type="OrthoDB" id="9779102at2"/>
<evidence type="ECO:0000256" key="1">
    <source>
        <dbReference type="SAM" id="SignalP"/>
    </source>
</evidence>
<feature type="domain" description="DUF3048" evidence="3">
    <location>
        <begin position="228"/>
        <end position="335"/>
    </location>
</feature>
<dbReference type="RefSeq" id="WP_036770444.1">
    <property type="nucleotide sequence ID" value="NZ_AULI01000019.1"/>
</dbReference>
<dbReference type="EMBL" id="AVPE01000016">
    <property type="protein sequence ID" value="KGX90231.1"/>
    <property type="molecule type" value="Genomic_DNA"/>
</dbReference>
<dbReference type="SUPFAM" id="SSF159774">
    <property type="entry name" value="YerB-like"/>
    <property type="match status" value="1"/>
</dbReference>
<feature type="domain" description="DUF3048" evidence="2">
    <location>
        <begin position="60"/>
        <end position="201"/>
    </location>
</feature>
<dbReference type="InterPro" id="IPR035328">
    <property type="entry name" value="DUF3048_C"/>
</dbReference>
<comment type="caution">
    <text evidence="4">The sequence shown here is derived from an EMBL/GenBank/DDBJ whole genome shotgun (WGS) entry which is preliminary data.</text>
</comment>
<dbReference type="InterPro" id="IPR021416">
    <property type="entry name" value="DUF3048_N"/>
</dbReference>
<keyword evidence="5" id="KW-1185">Reference proteome</keyword>
<dbReference type="Proteomes" id="UP000030528">
    <property type="component" value="Unassembled WGS sequence"/>
</dbReference>
<name>A0A0A5GAM8_9BACI</name>
<dbReference type="InterPro" id="IPR023158">
    <property type="entry name" value="YerB-like_sf"/>
</dbReference>